<proteinExistence type="predicted"/>
<protein>
    <submittedName>
        <fullName evidence="1">Uncharacterized protein</fullName>
    </submittedName>
</protein>
<comment type="caution">
    <text evidence="1">The sequence shown here is derived from an EMBL/GenBank/DDBJ whole genome shotgun (WGS) entry which is preliminary data.</text>
</comment>
<dbReference type="EMBL" id="MLHK01000022">
    <property type="protein sequence ID" value="OOF45985.1"/>
    <property type="molecule type" value="Genomic_DNA"/>
</dbReference>
<evidence type="ECO:0000313" key="2">
    <source>
        <dbReference type="Proteomes" id="UP000188728"/>
    </source>
</evidence>
<gene>
    <name evidence="1" type="ORF">BKK51_04485</name>
</gene>
<dbReference type="RefSeq" id="WP_077421519.1">
    <property type="nucleotide sequence ID" value="NZ_MLHK01000022.1"/>
</dbReference>
<dbReference type="AlphaFoldDB" id="A0A1V3IUQ6"/>
<dbReference type="Proteomes" id="UP000188728">
    <property type="component" value="Unassembled WGS sequence"/>
</dbReference>
<name>A0A1V3IUQ6_9PAST</name>
<evidence type="ECO:0000313" key="1">
    <source>
        <dbReference type="EMBL" id="OOF45985.1"/>
    </source>
</evidence>
<sequence>MRDFIEKIVKGRMRKAELATRKRGMAEFIIFQIIAKKLNKKSKQAIICSNFSKFYYFDKRRKGKKFLKKLNGLNLKQELIYCELNNDNSFNAKIFIKVNPRQPSIGQVFFDEFHGVKYGNE</sequence>
<organism evidence="1 2">
    <name type="scientific">Rodentibacter trehalosifermentans</name>
    <dbReference type="NCBI Taxonomy" id="1908263"/>
    <lineage>
        <taxon>Bacteria</taxon>
        <taxon>Pseudomonadati</taxon>
        <taxon>Pseudomonadota</taxon>
        <taxon>Gammaproteobacteria</taxon>
        <taxon>Pasteurellales</taxon>
        <taxon>Pasteurellaceae</taxon>
        <taxon>Rodentibacter</taxon>
    </lineage>
</organism>
<reference evidence="1 2" key="1">
    <citation type="submission" date="2016-10" db="EMBL/GenBank/DDBJ databases">
        <title>Rodentibacter gen. nov. and new species.</title>
        <authorList>
            <person name="Christensen H."/>
        </authorList>
    </citation>
    <scope>NUCLEOTIDE SEQUENCE [LARGE SCALE GENOMIC DNA]</scope>
    <source>
        <strain evidence="1 2">H1983213011</strain>
    </source>
</reference>
<accession>A0A1V3IUQ6</accession>